<dbReference type="GO" id="GO:0050661">
    <property type="term" value="F:NADP binding"/>
    <property type="evidence" value="ECO:0007669"/>
    <property type="project" value="InterPro"/>
</dbReference>
<feature type="active site" evidence="6">
    <location>
        <position position="157"/>
    </location>
</feature>
<evidence type="ECO:0000256" key="5">
    <source>
        <dbReference type="ARBA" id="ARBA00023027"/>
    </source>
</evidence>
<comment type="caution">
    <text evidence="9">The sequence shown here is derived from an EMBL/GenBank/DDBJ whole genome shotgun (WGS) entry which is preliminary data.</text>
</comment>
<evidence type="ECO:0000259" key="8">
    <source>
        <dbReference type="Pfam" id="PF14833"/>
    </source>
</evidence>
<dbReference type="Proteomes" id="UP000053586">
    <property type="component" value="Unassembled WGS sequence"/>
</dbReference>
<dbReference type="NCBIfam" id="TIGR01692">
    <property type="entry name" value="HIBADH"/>
    <property type="match status" value="1"/>
</dbReference>
<dbReference type="PIRSF" id="PIRSF000103">
    <property type="entry name" value="HIBADH"/>
    <property type="match status" value="1"/>
</dbReference>
<reference evidence="9 10" key="1">
    <citation type="journal article" date="2012" name="J. Bacteriol.">
        <title>Genome sequence of proteorhodopsin-containing sea ice bacterium Glaciecola punicea ACAM 611T.</title>
        <authorList>
            <person name="Qin Q.-L."/>
            <person name="Xie B.-B."/>
            <person name="Shu Y.-L."/>
            <person name="Rong J.-C."/>
            <person name="Zhao D.-L."/>
            <person name="Zhang X.-Y."/>
            <person name="Chen X.-L."/>
            <person name="Zhou B.-C."/>
            <person name="Zhanga Y.-Z."/>
        </authorList>
    </citation>
    <scope>NUCLEOTIDE SEQUENCE [LARGE SCALE GENOMIC DNA]</scope>
    <source>
        <strain evidence="9 10">ACAM 611</strain>
    </source>
</reference>
<dbReference type="EMBL" id="BAET01000008">
    <property type="protein sequence ID" value="GAB55183.1"/>
    <property type="molecule type" value="Genomic_DNA"/>
</dbReference>
<comment type="similarity">
    <text evidence="2">Belongs to the HIBADH-related family.</text>
</comment>
<evidence type="ECO:0000256" key="2">
    <source>
        <dbReference type="ARBA" id="ARBA00009080"/>
    </source>
</evidence>
<dbReference type="AlphaFoldDB" id="H5TA56"/>
<evidence type="ECO:0000256" key="1">
    <source>
        <dbReference type="ARBA" id="ARBA00005023"/>
    </source>
</evidence>
<dbReference type="PANTHER" id="PTHR22981:SF7">
    <property type="entry name" value="3-HYDROXYISOBUTYRATE DEHYDROGENASE, MITOCHONDRIAL"/>
    <property type="match status" value="1"/>
</dbReference>
<dbReference type="SUPFAM" id="SSF51735">
    <property type="entry name" value="NAD(P)-binding Rossmann-fold domains"/>
    <property type="match status" value="1"/>
</dbReference>
<dbReference type="InterPro" id="IPR015815">
    <property type="entry name" value="HIBADH-related"/>
</dbReference>
<dbReference type="STRING" id="56804.BAE46_01815"/>
<organism evidence="9 10">
    <name type="scientific">Glaciecola punicea ACAM 611</name>
    <dbReference type="NCBI Taxonomy" id="1121923"/>
    <lineage>
        <taxon>Bacteria</taxon>
        <taxon>Pseudomonadati</taxon>
        <taxon>Pseudomonadota</taxon>
        <taxon>Gammaproteobacteria</taxon>
        <taxon>Alteromonadales</taxon>
        <taxon>Alteromonadaceae</taxon>
        <taxon>Glaciecola</taxon>
    </lineage>
</organism>
<keyword evidence="3" id="KW-0101">Branched-chain amino acid catabolism</keyword>
<keyword evidence="10" id="KW-1185">Reference proteome</keyword>
<dbReference type="GO" id="GO:0009083">
    <property type="term" value="P:branched-chain amino acid catabolic process"/>
    <property type="evidence" value="ECO:0007669"/>
    <property type="project" value="UniProtKB-KW"/>
</dbReference>
<dbReference type="InterPro" id="IPR036291">
    <property type="entry name" value="NAD(P)-bd_dom_sf"/>
</dbReference>
<dbReference type="InterPro" id="IPR008927">
    <property type="entry name" value="6-PGluconate_DH-like_C_sf"/>
</dbReference>
<protein>
    <submittedName>
        <fullName evidence="9">3-hydroxyisobutyrate dehydrogenase</fullName>
        <ecNumber evidence="9">1.1.1.31</ecNumber>
    </submittedName>
</protein>
<keyword evidence="5" id="KW-0520">NAD</keyword>
<evidence type="ECO:0000256" key="4">
    <source>
        <dbReference type="ARBA" id="ARBA00023002"/>
    </source>
</evidence>
<dbReference type="eggNOG" id="COG2084">
    <property type="taxonomic scope" value="Bacteria"/>
</dbReference>
<dbReference type="SUPFAM" id="SSF48179">
    <property type="entry name" value="6-phosphogluconate dehydrogenase C-terminal domain-like"/>
    <property type="match status" value="1"/>
</dbReference>
<sequence>MGLGMATNLVKAGNEVHVFDLVKEQIEKAVTAGAVAAKSAEAAVENVDVVVSMLPAGEHVKALYAGIIDKVKGNTVFIDCSTIDASDAIELHALLSCHGHCFVDAPVSGGVAGANSGTLTFIMGGGETAVKRATPILEYMGSKCFHAGGEGAGQIAKICNNMLLAIIMTGTSETLKLGIDNGLDPRVMSDIMKQSSGNNWALEKYNPVPHVMENVPSSNDYKGGFMVNLMNKDLNLAMRAAAANNSVVPMGALAKSMYQLHGLKGNGAKDFSSIFEAYLGK</sequence>
<dbReference type="InterPro" id="IPR029154">
    <property type="entry name" value="HIBADH-like_NADP-bd"/>
</dbReference>
<reference evidence="9 10" key="2">
    <citation type="journal article" date="2017" name="Antonie Van Leeuwenhoek">
        <title>Rhizobium rhizosphaerae sp. nov., a novel species isolated from rice rhizosphere.</title>
        <authorList>
            <person name="Zhao J.J."/>
            <person name="Zhang J."/>
            <person name="Zhang R.J."/>
            <person name="Zhang C.W."/>
            <person name="Yin H.Q."/>
            <person name="Zhang X.X."/>
        </authorList>
    </citation>
    <scope>NUCLEOTIDE SEQUENCE [LARGE SCALE GENOMIC DNA]</scope>
    <source>
        <strain evidence="9 10">ACAM 611</strain>
    </source>
</reference>
<dbReference type="Gene3D" id="1.10.1040.10">
    <property type="entry name" value="N-(1-d-carboxylethyl)-l-norvaline Dehydrogenase, domain 2"/>
    <property type="match status" value="1"/>
</dbReference>
<dbReference type="GO" id="GO:0008442">
    <property type="term" value="F:3-hydroxyisobutyrate dehydrogenase activity"/>
    <property type="evidence" value="ECO:0007669"/>
    <property type="project" value="UniProtKB-EC"/>
</dbReference>
<evidence type="ECO:0000256" key="3">
    <source>
        <dbReference type="ARBA" id="ARBA00022456"/>
    </source>
</evidence>
<dbReference type="Gene3D" id="3.40.50.720">
    <property type="entry name" value="NAD(P)-binding Rossmann-like Domain"/>
    <property type="match status" value="1"/>
</dbReference>
<dbReference type="EC" id="1.1.1.31" evidence="9"/>
<feature type="domain" description="3-hydroxyisobutyrate dehydrogenase-like NAD-binding" evidence="8">
    <location>
        <begin position="151"/>
        <end position="277"/>
    </location>
</feature>
<dbReference type="InterPro" id="IPR011548">
    <property type="entry name" value="HIBADH"/>
</dbReference>
<evidence type="ECO:0000313" key="10">
    <source>
        <dbReference type="Proteomes" id="UP000053586"/>
    </source>
</evidence>
<evidence type="ECO:0000313" key="9">
    <source>
        <dbReference type="EMBL" id="GAB55183.1"/>
    </source>
</evidence>
<dbReference type="Pfam" id="PF03446">
    <property type="entry name" value="NAD_binding_2"/>
    <property type="match status" value="1"/>
</dbReference>
<dbReference type="InterPro" id="IPR013328">
    <property type="entry name" value="6PGD_dom2"/>
</dbReference>
<accession>H5TA56</accession>
<evidence type="ECO:0000256" key="6">
    <source>
        <dbReference type="PIRSR" id="PIRSR000103-1"/>
    </source>
</evidence>
<name>H5TA56_9ALTE</name>
<dbReference type="GO" id="GO:0051287">
    <property type="term" value="F:NAD binding"/>
    <property type="evidence" value="ECO:0007669"/>
    <property type="project" value="InterPro"/>
</dbReference>
<dbReference type="PANTHER" id="PTHR22981">
    <property type="entry name" value="3-HYDROXYISOBUTYRATE DEHYDROGENASE-RELATED"/>
    <property type="match status" value="1"/>
</dbReference>
<gene>
    <name evidence="9" type="primary">mmsB</name>
    <name evidence="9" type="ORF">GPUN_1052</name>
</gene>
<dbReference type="FunFam" id="1.10.1040.10:FF:000006">
    <property type="entry name" value="3-hydroxyisobutyrate dehydrogenase"/>
    <property type="match status" value="1"/>
</dbReference>
<dbReference type="InterPro" id="IPR006115">
    <property type="entry name" value="6PGDH_NADP-bd"/>
</dbReference>
<proteinExistence type="inferred from homology"/>
<feature type="domain" description="6-phosphogluconate dehydrogenase NADP-binding" evidence="7">
    <location>
        <begin position="1"/>
        <end position="148"/>
    </location>
</feature>
<comment type="pathway">
    <text evidence="1">Amino-acid degradation.</text>
</comment>
<keyword evidence="4 9" id="KW-0560">Oxidoreductase</keyword>
<evidence type="ECO:0000259" key="7">
    <source>
        <dbReference type="Pfam" id="PF03446"/>
    </source>
</evidence>
<dbReference type="Pfam" id="PF14833">
    <property type="entry name" value="NAD_binding_11"/>
    <property type="match status" value="1"/>
</dbReference>